<keyword evidence="1" id="KW-0812">Transmembrane</keyword>
<organism evidence="2 3">
    <name type="scientific">Vibrio anguillarum</name>
    <name type="common">Listonella anguillarum</name>
    <dbReference type="NCBI Taxonomy" id="55601"/>
    <lineage>
        <taxon>Bacteria</taxon>
        <taxon>Pseudomonadati</taxon>
        <taxon>Pseudomonadota</taxon>
        <taxon>Gammaproteobacteria</taxon>
        <taxon>Vibrionales</taxon>
        <taxon>Vibrionaceae</taxon>
        <taxon>Vibrio</taxon>
    </lineage>
</organism>
<evidence type="ECO:0000313" key="3">
    <source>
        <dbReference type="Proteomes" id="UP000726136"/>
    </source>
</evidence>
<gene>
    <name evidence="2" type="ORF">EAY46_05775</name>
</gene>
<keyword evidence="1" id="KW-0472">Membrane</keyword>
<keyword evidence="1" id="KW-1133">Transmembrane helix</keyword>
<dbReference type="RefSeq" id="WP_194662612.1">
    <property type="nucleotide sequence ID" value="NZ_RDPI01000004.1"/>
</dbReference>
<proteinExistence type="predicted"/>
<comment type="caution">
    <text evidence="2">The sequence shown here is derived from an EMBL/GenBank/DDBJ whole genome shotgun (WGS) entry which is preliminary data.</text>
</comment>
<sequence>MNKKSITALVGISLLSIGLLYQFWGREFIAQDRCLDAGGAYQQATQSCDHNMDDIAYDAFDAFDGVIYHGVVDGKSVSLEIIGHGDGYRMSVDGLVTLGELNTERGFEQDDNASLFILNWRKPEVEQIKFVKLSNDHQRLVLVDVGGSLDTRAILSAPETTATPR</sequence>
<accession>A0ABR9Z293</accession>
<name>A0ABR9Z293_VIBAN</name>
<dbReference type="EMBL" id="RDPI01000004">
    <property type="protein sequence ID" value="MBF4372587.1"/>
    <property type="molecule type" value="Genomic_DNA"/>
</dbReference>
<feature type="transmembrane region" description="Helical" evidence="1">
    <location>
        <begin position="6"/>
        <end position="24"/>
    </location>
</feature>
<evidence type="ECO:0000256" key="1">
    <source>
        <dbReference type="SAM" id="Phobius"/>
    </source>
</evidence>
<keyword evidence="3" id="KW-1185">Reference proteome</keyword>
<evidence type="ECO:0000313" key="2">
    <source>
        <dbReference type="EMBL" id="MBF4372587.1"/>
    </source>
</evidence>
<reference evidence="2 3" key="1">
    <citation type="journal article" date="2021" name="PeerJ">
        <title>Analysis of 44 Vibrio anguillarum genomes reveals high genetic diversity.</title>
        <authorList>
            <person name="Hansen M.J."/>
            <person name="Dalsgaard I."/>
        </authorList>
    </citation>
    <scope>NUCLEOTIDE SEQUENCE [LARGE SCALE GENOMIC DNA]</scope>
    <source>
        <strain evidence="2 3">040915-1/1B</strain>
    </source>
</reference>
<protein>
    <submittedName>
        <fullName evidence="2">Uncharacterized protein</fullName>
    </submittedName>
</protein>
<dbReference type="Proteomes" id="UP000726136">
    <property type="component" value="Unassembled WGS sequence"/>
</dbReference>